<gene>
    <name evidence="2" type="ORF">COO92_14035</name>
</gene>
<dbReference type="GO" id="GO:0016020">
    <property type="term" value="C:membrane"/>
    <property type="evidence" value="ECO:0007669"/>
    <property type="project" value="TreeGrafter"/>
</dbReference>
<dbReference type="GO" id="GO:0047372">
    <property type="term" value="F:monoacylglycerol lipase activity"/>
    <property type="evidence" value="ECO:0007669"/>
    <property type="project" value="TreeGrafter"/>
</dbReference>
<dbReference type="AlphaFoldDB" id="A0A2N3L5B8"/>
<keyword evidence="2" id="KW-0378">Hydrolase</keyword>
<dbReference type="PRINTS" id="PR00111">
    <property type="entry name" value="ABHYDROLASE"/>
</dbReference>
<reference evidence="2 3" key="1">
    <citation type="submission" date="2017-09" db="EMBL/GenBank/DDBJ databases">
        <title>Biodiversity and function of Thalassospira species in the particle-attached aromatic-hydrocarbon-degrading consortia from the surface seawater of the China South Sea.</title>
        <authorList>
            <person name="Dong C."/>
            <person name="Lai Q."/>
            <person name="Shao Z."/>
        </authorList>
    </citation>
    <scope>NUCLEOTIDE SEQUENCE [LARGE SCALE GENOMIC DNA]</scope>
    <source>
        <strain evidence="2 3">139Z-12</strain>
    </source>
</reference>
<dbReference type="SUPFAM" id="SSF53474">
    <property type="entry name" value="alpha/beta-Hydrolases"/>
    <property type="match status" value="1"/>
</dbReference>
<dbReference type="PANTHER" id="PTHR43798">
    <property type="entry name" value="MONOACYLGLYCEROL LIPASE"/>
    <property type="match status" value="1"/>
</dbReference>
<accession>A0A2N3L5B8</accession>
<dbReference type="InterPro" id="IPR000073">
    <property type="entry name" value="AB_hydrolase_1"/>
</dbReference>
<evidence type="ECO:0000313" key="2">
    <source>
        <dbReference type="EMBL" id="PKR57880.1"/>
    </source>
</evidence>
<proteinExistence type="predicted"/>
<dbReference type="GO" id="GO:0046464">
    <property type="term" value="P:acylglycerol catabolic process"/>
    <property type="evidence" value="ECO:0007669"/>
    <property type="project" value="TreeGrafter"/>
</dbReference>
<dbReference type="EMBL" id="NXGX01000005">
    <property type="protein sequence ID" value="PKR57880.1"/>
    <property type="molecule type" value="Genomic_DNA"/>
</dbReference>
<dbReference type="Proteomes" id="UP000233332">
    <property type="component" value="Unassembled WGS sequence"/>
</dbReference>
<dbReference type="InterPro" id="IPR050266">
    <property type="entry name" value="AB_hydrolase_sf"/>
</dbReference>
<dbReference type="InterPro" id="IPR029058">
    <property type="entry name" value="AB_hydrolase_fold"/>
</dbReference>
<keyword evidence="3" id="KW-1185">Reference proteome</keyword>
<name>A0A2N3L5B8_9PROT</name>
<comment type="caution">
    <text evidence="2">The sequence shown here is derived from an EMBL/GenBank/DDBJ whole genome shotgun (WGS) entry which is preliminary data.</text>
</comment>
<sequence length="281" mass="31799">MADFREHFVKACGYEMHVRSWGDPSKRPLIMSHGLARLADDFDHVAPHFTDQYYVLCPTMIGRGFSSWAKNPDQEYTVPFYVAQTFEMLDHFNVDTCDWIGTSMGGLIGLYATAEVAGRIEKLVLNDIGPELDQGAVDRIKSYVGAAPEFETIDEVEKIVRMIYAPFGVKDDATWSFLASRSVRRLPNGNFMMHYDPEVMRVFAEHIDSFDAWDVFDALPCPVMLISGEQSDLIPRRIVDKMKQKKPQMPIFAVANCGHAPHLNDRAQINAIRAFLTGQSQ</sequence>
<protein>
    <submittedName>
        <fullName evidence="2">Hydrolase</fullName>
    </submittedName>
</protein>
<feature type="domain" description="AB hydrolase-1" evidence="1">
    <location>
        <begin position="28"/>
        <end position="263"/>
    </location>
</feature>
<organism evidence="2 3">
    <name type="scientific">Thalassospira lohafexi</name>
    <dbReference type="NCBI Taxonomy" id="744227"/>
    <lineage>
        <taxon>Bacteria</taxon>
        <taxon>Pseudomonadati</taxon>
        <taxon>Pseudomonadota</taxon>
        <taxon>Alphaproteobacteria</taxon>
        <taxon>Rhodospirillales</taxon>
        <taxon>Thalassospiraceae</taxon>
        <taxon>Thalassospira</taxon>
    </lineage>
</organism>
<evidence type="ECO:0000259" key="1">
    <source>
        <dbReference type="Pfam" id="PF00561"/>
    </source>
</evidence>
<dbReference type="Gene3D" id="3.40.50.1820">
    <property type="entry name" value="alpha/beta hydrolase"/>
    <property type="match status" value="1"/>
</dbReference>
<dbReference type="Pfam" id="PF00561">
    <property type="entry name" value="Abhydrolase_1"/>
    <property type="match status" value="1"/>
</dbReference>
<dbReference type="PANTHER" id="PTHR43798:SF33">
    <property type="entry name" value="HYDROLASE, PUTATIVE (AFU_ORTHOLOGUE AFUA_2G14860)-RELATED"/>
    <property type="match status" value="1"/>
</dbReference>
<evidence type="ECO:0000313" key="3">
    <source>
        <dbReference type="Proteomes" id="UP000233332"/>
    </source>
</evidence>
<dbReference type="RefSeq" id="WP_101303084.1">
    <property type="nucleotide sequence ID" value="NZ_NXGX01000005.1"/>
</dbReference>